<dbReference type="InterPro" id="IPR040026">
    <property type="entry name" value="FliD"/>
</dbReference>
<keyword evidence="8" id="KW-0969">Cilium</keyword>
<evidence type="ECO:0000256" key="3">
    <source>
        <dbReference type="ARBA" id="ARBA00023054"/>
    </source>
</evidence>
<feature type="domain" description="Flagellar hook-associated protein 2 C-terminal" evidence="7">
    <location>
        <begin position="240"/>
        <end position="459"/>
    </location>
</feature>
<sequence>MASVSASTTTAIDVPTLVSQLMAVERQPLDKLNTDVTDTQSKISSFGTLSSLVSGFQTASSNLSASLQKLAATPSDTGVLSATADSTAVPGTYSVNVTKLAQSQNLLTAGQASTTVAIGTGTATTITFDFGTISGGTLTNGVYSGAAFTSNGSGTQSITIDGTNNTLAGIRDAINNAGLGVTATIVNDGSGTPYHLVLTSKNSGVANSLKITTSGGDAAIDGLLAYDPAGTQNLTQTQAAQNASLTVNGIAVTSATNTVSGAIQGVTMTLKNTTASPISLAIDRDTAGINSAASSFADAYNALASQIKSRSAYASNGQKGGTLAGDGTLRLMQDQLRGIFNTPATGGTLTALAQVGIALQSDGSLKVDSGMLNSALSANFSDVTNLLSSSTGFATRFKTWAQAALDPGGLIDARTQSLKKHIDDQNTAIDRLQSRLDALQKKYTAEYTNLNLMLSSMNSTSAYLTAQLGSGK</sequence>
<evidence type="ECO:0000259" key="6">
    <source>
        <dbReference type="Pfam" id="PF02465"/>
    </source>
</evidence>
<keyword evidence="3 5" id="KW-0175">Coiled coil</keyword>
<keyword evidence="4 5" id="KW-0975">Bacterial flagellum</keyword>
<dbReference type="PANTHER" id="PTHR30288:SF0">
    <property type="entry name" value="FLAGELLAR HOOK-ASSOCIATED PROTEIN 2"/>
    <property type="match status" value="1"/>
</dbReference>
<evidence type="ECO:0000256" key="2">
    <source>
        <dbReference type="ARBA" id="ARBA00011255"/>
    </source>
</evidence>
<dbReference type="Pfam" id="PF02465">
    <property type="entry name" value="FliD_N"/>
    <property type="match status" value="1"/>
</dbReference>
<evidence type="ECO:0000256" key="4">
    <source>
        <dbReference type="ARBA" id="ARBA00023143"/>
    </source>
</evidence>
<comment type="similarity">
    <text evidence="1 5">Belongs to the FliD family.</text>
</comment>
<dbReference type="InterPro" id="IPR010809">
    <property type="entry name" value="FliD_C"/>
</dbReference>
<evidence type="ECO:0000313" key="8">
    <source>
        <dbReference type="EMBL" id="WRS40269.1"/>
    </source>
</evidence>
<evidence type="ECO:0000256" key="1">
    <source>
        <dbReference type="ARBA" id="ARBA00009764"/>
    </source>
</evidence>
<dbReference type="Pfam" id="PF07195">
    <property type="entry name" value="FliD_C"/>
    <property type="match status" value="1"/>
</dbReference>
<dbReference type="PANTHER" id="PTHR30288">
    <property type="entry name" value="FLAGELLAR CAP/ASSEMBLY PROTEIN FLID"/>
    <property type="match status" value="1"/>
</dbReference>
<keyword evidence="8" id="KW-0282">Flagellum</keyword>
<dbReference type="Proteomes" id="UP001334732">
    <property type="component" value="Chromosome"/>
</dbReference>
<organism evidence="8 9">
    <name type="scientific">Thiobacillus sedimenti</name>
    <dbReference type="NCBI Taxonomy" id="3110231"/>
    <lineage>
        <taxon>Bacteria</taxon>
        <taxon>Pseudomonadati</taxon>
        <taxon>Pseudomonadota</taxon>
        <taxon>Betaproteobacteria</taxon>
        <taxon>Nitrosomonadales</taxon>
        <taxon>Thiobacillaceae</taxon>
        <taxon>Thiobacillus</taxon>
    </lineage>
</organism>
<gene>
    <name evidence="8" type="primary">fliD</name>
    <name evidence="8" type="ORF">VA613_05215</name>
</gene>
<dbReference type="EMBL" id="CP141769">
    <property type="protein sequence ID" value="WRS40269.1"/>
    <property type="molecule type" value="Genomic_DNA"/>
</dbReference>
<dbReference type="InterPro" id="IPR003481">
    <property type="entry name" value="FliD_N"/>
</dbReference>
<name>A0ABZ1CLP4_9PROT</name>
<keyword evidence="5" id="KW-0964">Secreted</keyword>
<evidence type="ECO:0000256" key="5">
    <source>
        <dbReference type="RuleBase" id="RU362066"/>
    </source>
</evidence>
<comment type="subcellular location">
    <subcellularLocation>
        <location evidence="5">Secreted</location>
    </subcellularLocation>
    <subcellularLocation>
        <location evidence="5">Bacterial flagellum</location>
    </subcellularLocation>
</comment>
<comment type="function">
    <text evidence="5">Required for morphogenesis and for the elongation of the flagellar filament by facilitating polymerization of the flagellin monomers at the tip of growing filament. Forms a capping structure, which prevents flagellin subunits (transported through the central channel of the flagellum) from leaking out without polymerization at the distal end.</text>
</comment>
<feature type="coiled-coil region" evidence="5">
    <location>
        <begin position="422"/>
        <end position="449"/>
    </location>
</feature>
<evidence type="ECO:0000259" key="7">
    <source>
        <dbReference type="Pfam" id="PF07195"/>
    </source>
</evidence>
<accession>A0ABZ1CLP4</accession>
<dbReference type="RefSeq" id="WP_324780799.1">
    <property type="nucleotide sequence ID" value="NZ_CP141769.1"/>
</dbReference>
<proteinExistence type="inferred from homology"/>
<protein>
    <recommendedName>
        <fullName evidence="5">Flagellar hook-associated protein 2</fullName>
        <shortName evidence="5">HAP2</shortName>
    </recommendedName>
    <alternativeName>
        <fullName evidence="5">Flagellar cap protein</fullName>
    </alternativeName>
</protein>
<feature type="domain" description="Flagellar hook-associated protein 2 N-terminal" evidence="6">
    <location>
        <begin position="11"/>
        <end position="104"/>
    </location>
</feature>
<evidence type="ECO:0000313" key="9">
    <source>
        <dbReference type="Proteomes" id="UP001334732"/>
    </source>
</evidence>
<keyword evidence="9" id="KW-1185">Reference proteome</keyword>
<comment type="subunit">
    <text evidence="2 5">Homopentamer.</text>
</comment>
<reference evidence="8 9" key="1">
    <citation type="submission" date="2023-12" db="EMBL/GenBank/DDBJ databases">
        <title>Thiobacillus sedimentum sp. nov., a chemolithoautotrophic sulfur-oxidizing bacterium isolated from freshwater sediment.</title>
        <authorList>
            <person name="Luo J."/>
            <person name="Dai C."/>
        </authorList>
    </citation>
    <scope>NUCLEOTIDE SEQUENCE [LARGE SCALE GENOMIC DNA]</scope>
    <source>
        <strain evidence="8 9">SCUT-2</strain>
    </source>
</reference>
<keyword evidence="8" id="KW-0966">Cell projection</keyword>